<dbReference type="EMBL" id="MJMG01000001">
    <property type="protein sequence ID" value="OEY87017.1"/>
    <property type="molecule type" value="Genomic_DNA"/>
</dbReference>
<protein>
    <recommendedName>
        <fullName evidence="5">ATP synthase subunit b</fullName>
    </recommendedName>
</protein>
<keyword evidence="2" id="KW-0812">Transmembrane</keyword>
<gene>
    <name evidence="3" type="ORF">BIY23_00815</name>
</gene>
<evidence type="ECO:0000313" key="4">
    <source>
        <dbReference type="Proteomes" id="UP000175679"/>
    </source>
</evidence>
<feature type="transmembrane region" description="Helical" evidence="2">
    <location>
        <begin position="6"/>
        <end position="26"/>
    </location>
</feature>
<evidence type="ECO:0000256" key="1">
    <source>
        <dbReference type="SAM" id="Coils"/>
    </source>
</evidence>
<dbReference type="AlphaFoldDB" id="A0A1E7QKT2"/>
<reference evidence="3 4" key="1">
    <citation type="submission" date="2016-09" db="EMBL/GenBank/DDBJ databases">
        <title>Genomic evidence for plant-parasitic nematodes as the earliest Wolbachia hosts.</title>
        <authorList>
            <person name="Brown A.M."/>
            <person name="Wasala S.K."/>
            <person name="Howe D.K."/>
            <person name="Peetz A.B."/>
            <person name="Zasada I.A."/>
            <person name="Denver D.R."/>
        </authorList>
    </citation>
    <scope>NUCLEOTIDE SEQUENCE [LARGE SCALE GENOMIC DNA]</scope>
    <source>
        <strain evidence="4">wPpe</strain>
    </source>
</reference>
<evidence type="ECO:0008006" key="5">
    <source>
        <dbReference type="Google" id="ProtNLM"/>
    </source>
</evidence>
<accession>A0A1E7QKT2</accession>
<dbReference type="RefSeq" id="WP_070064847.1">
    <property type="nucleotide sequence ID" value="NZ_MJMG01000001.1"/>
</dbReference>
<sequence>MSTSLIIAIAFFVGVILSCGLLKKMVGGTLRRKRRKNSILGCDEKEFKDKVLGFYKSALKDYDVLIKEVKEMEEALKEVYSGVVTENKEKLGKELNDGITANVKQAADQIIKAKEELEANIANIAANNVRMIMNKQKDSKRNSEIITTLSRDLSKKLH</sequence>
<evidence type="ECO:0000313" key="3">
    <source>
        <dbReference type="EMBL" id="OEY87017.1"/>
    </source>
</evidence>
<feature type="coiled-coil region" evidence="1">
    <location>
        <begin position="55"/>
        <end position="134"/>
    </location>
</feature>
<name>A0A1E7QKT2_WOLPI</name>
<keyword evidence="2" id="KW-1133">Transmembrane helix</keyword>
<evidence type="ECO:0000256" key="2">
    <source>
        <dbReference type="SAM" id="Phobius"/>
    </source>
</evidence>
<keyword evidence="4" id="KW-1185">Reference proteome</keyword>
<keyword evidence="2" id="KW-0472">Membrane</keyword>
<comment type="caution">
    <text evidence="3">The sequence shown here is derived from an EMBL/GenBank/DDBJ whole genome shotgun (WGS) entry which is preliminary data.</text>
</comment>
<dbReference type="Proteomes" id="UP000175679">
    <property type="component" value="Unassembled WGS sequence"/>
</dbReference>
<proteinExistence type="predicted"/>
<organism evidence="3 4">
    <name type="scientific">Wolbachia pipientis</name>
    <dbReference type="NCBI Taxonomy" id="955"/>
    <lineage>
        <taxon>Bacteria</taxon>
        <taxon>Pseudomonadati</taxon>
        <taxon>Pseudomonadota</taxon>
        <taxon>Alphaproteobacteria</taxon>
        <taxon>Rickettsiales</taxon>
        <taxon>Anaplasmataceae</taxon>
        <taxon>Wolbachieae</taxon>
        <taxon>Wolbachia</taxon>
    </lineage>
</organism>
<keyword evidence="1" id="KW-0175">Coiled coil</keyword>